<evidence type="ECO:0000313" key="2">
    <source>
        <dbReference type="Proteomes" id="UP001196873"/>
    </source>
</evidence>
<name>A0AAW4NU21_9BACT</name>
<dbReference type="AlphaFoldDB" id="A0AAW4NU21"/>
<dbReference type="Proteomes" id="UP001196873">
    <property type="component" value="Unassembled WGS sequence"/>
</dbReference>
<dbReference type="EMBL" id="JAHXRF010000020">
    <property type="protein sequence ID" value="MBW4866687.1"/>
    <property type="molecule type" value="Genomic_DNA"/>
</dbReference>
<gene>
    <name evidence="1" type="ORF">KZY68_11910</name>
</gene>
<comment type="caution">
    <text evidence="1">The sequence shown here is derived from an EMBL/GenBank/DDBJ whole genome shotgun (WGS) entry which is preliminary data.</text>
</comment>
<organism evidence="1 2">
    <name type="scientific">Segatella salivae</name>
    <dbReference type="NCBI Taxonomy" id="228604"/>
    <lineage>
        <taxon>Bacteria</taxon>
        <taxon>Pseudomonadati</taxon>
        <taxon>Bacteroidota</taxon>
        <taxon>Bacteroidia</taxon>
        <taxon>Bacteroidales</taxon>
        <taxon>Prevotellaceae</taxon>
        <taxon>Segatella</taxon>
    </lineage>
</organism>
<evidence type="ECO:0000313" key="1">
    <source>
        <dbReference type="EMBL" id="MBW4866687.1"/>
    </source>
</evidence>
<sequence length="543" mass="62460">MATQDRKKIYLNDAQYYSLAMSPRNLIDVCGRGIGKGLIQAKRMLDLVQFMPRCSIGFVVPSVKRGLTNILPSILMHLNNWGYKKDLFYCVGHRPAKASNWAKPIWEPESYDNVVSFYNGSYVTLISQDRSGTSNSMSLDAILIDEAKFIDFEQLKNETFQANRGNEMYFGNCFLHHGLTITSDMPVTKAGSWFLNFEKQMDPELVEVVEGLIFQIWKVKQAAAKYPERQAYYAKKINELQSTINELRRHLTLYKEYSSLENLAILGEQFFYDQKRNLPALTFATSILGLRIGLQMDGFYNCLRPSNLYTAPKTSYLDGLDYDFKRLQDVDCRMDADLEPDRPLIITFDANLNINWCVVGQLGNDGKARVVNSLYVKYERKLPQLVEDFCKYYEYFPNRQVVFYYDTTFISNNYAVGNDDFHAVICNGLRSHGWYVNDVCIGKQWNHIEKQLLINRMFQGRAKHQLLFNRDNNPDLLLSIQTAGVYMGKKDKRGEKLAETEEDKLENRTDGSDAFDTFAIGVEKFPTFDINMSGAVVSSFNGR</sequence>
<protein>
    <submittedName>
        <fullName evidence="1">Uncharacterized protein</fullName>
    </submittedName>
</protein>
<reference evidence="1" key="1">
    <citation type="submission" date="2021-07" db="EMBL/GenBank/DDBJ databases">
        <title>Genomic diversity and antimicrobial resistance of Prevotella spp. isolated from chronic lung disease airways.</title>
        <authorList>
            <person name="Webb K.A."/>
            <person name="Olagoke O.S."/>
            <person name="Baird T."/>
            <person name="Neill J."/>
            <person name="Pham A."/>
            <person name="Wells T.J."/>
            <person name="Ramsay K.A."/>
            <person name="Bell S.C."/>
            <person name="Sarovich D.S."/>
            <person name="Price E.P."/>
        </authorList>
    </citation>
    <scope>NUCLEOTIDE SEQUENCE</scope>
    <source>
        <strain evidence="1">SCHI0047.S.3</strain>
    </source>
</reference>
<proteinExistence type="predicted"/>
<accession>A0AAW4NU21</accession>
<dbReference type="RefSeq" id="WP_219427463.1">
    <property type="nucleotide sequence ID" value="NZ_JAHXRD010000005.1"/>
</dbReference>